<proteinExistence type="predicted"/>
<comment type="caution">
    <text evidence="1">The sequence shown here is derived from an EMBL/GenBank/DDBJ whole genome shotgun (WGS) entry which is preliminary data.</text>
</comment>
<gene>
    <name evidence="1" type="ORF">SAMN02910291_02959</name>
</gene>
<evidence type="ECO:0000313" key="1">
    <source>
        <dbReference type="EMBL" id="SFW76159.1"/>
    </source>
</evidence>
<reference evidence="2" key="1">
    <citation type="submission" date="2016-11" db="EMBL/GenBank/DDBJ databases">
        <authorList>
            <person name="Jaros S."/>
            <person name="Januszkiewicz K."/>
            <person name="Wedrychowicz H."/>
        </authorList>
    </citation>
    <scope>NUCLEOTIDE SEQUENCE [LARGE SCALE GENOMIC DNA]</scope>
    <source>
        <strain evidence="2">DSM 7057</strain>
    </source>
</reference>
<dbReference type="EMBL" id="FPIW01000133">
    <property type="protein sequence ID" value="SFW76159.1"/>
    <property type="molecule type" value="Genomic_DNA"/>
</dbReference>
<dbReference type="AlphaFoldDB" id="A0AA94L3N2"/>
<name>A0AA94L3N2_DESDE</name>
<organism evidence="1 2">
    <name type="scientific">Desulfovibrio desulfuricans</name>
    <dbReference type="NCBI Taxonomy" id="876"/>
    <lineage>
        <taxon>Bacteria</taxon>
        <taxon>Pseudomonadati</taxon>
        <taxon>Thermodesulfobacteriota</taxon>
        <taxon>Desulfovibrionia</taxon>
        <taxon>Desulfovibrionales</taxon>
        <taxon>Desulfovibrionaceae</taxon>
        <taxon>Desulfovibrio</taxon>
    </lineage>
</organism>
<dbReference type="Proteomes" id="UP000182680">
    <property type="component" value="Unassembled WGS sequence"/>
</dbReference>
<protein>
    <submittedName>
        <fullName evidence="1">Uncharacterized protein</fullName>
    </submittedName>
</protein>
<sequence length="142" mass="15425">AVTYAMLAQTNTLATATAAALVAEVATPRMTPGEVEALTGNTRARVQDCLTYVRASLPESRWHAAAEGLRDAAHGIQQLGEAALNARPPLISYSVPTPCNPRLLAFRLYGDHTRSRELVRINPQVRNPNFIAKGQEMLVYAK</sequence>
<feature type="non-terminal residue" evidence="1">
    <location>
        <position position="1"/>
    </location>
</feature>
<evidence type="ECO:0000313" key="2">
    <source>
        <dbReference type="Proteomes" id="UP000182680"/>
    </source>
</evidence>
<accession>A0AA94L3N2</accession>